<sequence length="113" mass="13274">MHLPRKLKKLLVRSCPTNPRWSPSRDGIWRPRDLKETVKSGLMMNLFFAWKDDPKNYEKYLEELKAERVSKWFSHLAESSDVKALPNGLSLLLKKMHPSKREQVMDGLRQLLG</sequence>
<reference evidence="1" key="2">
    <citation type="journal article" date="2015" name="Data Brief">
        <title>Shoot transcriptome of the giant reed, Arundo donax.</title>
        <authorList>
            <person name="Barrero R.A."/>
            <person name="Guerrero F.D."/>
            <person name="Moolhuijzen P."/>
            <person name="Goolsby J.A."/>
            <person name="Tidwell J."/>
            <person name="Bellgard S.E."/>
            <person name="Bellgard M.I."/>
        </authorList>
    </citation>
    <scope>NUCLEOTIDE SEQUENCE</scope>
    <source>
        <tissue evidence="1">Shoot tissue taken approximately 20 cm above the soil surface</tissue>
    </source>
</reference>
<evidence type="ECO:0000313" key="1">
    <source>
        <dbReference type="EMBL" id="JAD81307.1"/>
    </source>
</evidence>
<protein>
    <submittedName>
        <fullName evidence="1">Uncharacterized protein</fullName>
    </submittedName>
</protein>
<accession>A0A0A9DC17</accession>
<proteinExistence type="predicted"/>
<name>A0A0A9DC17_ARUDO</name>
<reference evidence="1" key="1">
    <citation type="submission" date="2014-09" db="EMBL/GenBank/DDBJ databases">
        <authorList>
            <person name="Magalhaes I.L.F."/>
            <person name="Oliveira U."/>
            <person name="Santos F.R."/>
            <person name="Vidigal T.H.D.A."/>
            <person name="Brescovit A.D."/>
            <person name="Santos A.J."/>
        </authorList>
    </citation>
    <scope>NUCLEOTIDE SEQUENCE</scope>
    <source>
        <tissue evidence="1">Shoot tissue taken approximately 20 cm above the soil surface</tissue>
    </source>
</reference>
<organism evidence="1">
    <name type="scientific">Arundo donax</name>
    <name type="common">Giant reed</name>
    <name type="synonym">Donax arundinaceus</name>
    <dbReference type="NCBI Taxonomy" id="35708"/>
    <lineage>
        <taxon>Eukaryota</taxon>
        <taxon>Viridiplantae</taxon>
        <taxon>Streptophyta</taxon>
        <taxon>Embryophyta</taxon>
        <taxon>Tracheophyta</taxon>
        <taxon>Spermatophyta</taxon>
        <taxon>Magnoliopsida</taxon>
        <taxon>Liliopsida</taxon>
        <taxon>Poales</taxon>
        <taxon>Poaceae</taxon>
        <taxon>PACMAD clade</taxon>
        <taxon>Arundinoideae</taxon>
        <taxon>Arundineae</taxon>
        <taxon>Arundo</taxon>
    </lineage>
</organism>
<dbReference type="EMBL" id="GBRH01216588">
    <property type="protein sequence ID" value="JAD81307.1"/>
    <property type="molecule type" value="Transcribed_RNA"/>
</dbReference>
<dbReference type="AlphaFoldDB" id="A0A0A9DC17"/>